<dbReference type="Proteomes" id="UP000472241">
    <property type="component" value="Unplaced"/>
</dbReference>
<keyword evidence="3" id="KW-0444">Lipid biosynthesis</keyword>
<keyword evidence="6" id="KW-0256">Endoplasmic reticulum</keyword>
<evidence type="ECO:0000313" key="13">
    <source>
        <dbReference type="Proteomes" id="UP000472241"/>
    </source>
</evidence>
<organism evidence="12 13">
    <name type="scientific">Lynx canadensis</name>
    <name type="common">Canada lynx</name>
    <name type="synonym">Felis canadensis</name>
    <dbReference type="NCBI Taxonomy" id="61383"/>
    <lineage>
        <taxon>Eukaryota</taxon>
        <taxon>Metazoa</taxon>
        <taxon>Chordata</taxon>
        <taxon>Craniata</taxon>
        <taxon>Vertebrata</taxon>
        <taxon>Euteleostomi</taxon>
        <taxon>Mammalia</taxon>
        <taxon>Eutheria</taxon>
        <taxon>Laurasiatheria</taxon>
        <taxon>Carnivora</taxon>
        <taxon>Feliformia</taxon>
        <taxon>Felidae</taxon>
        <taxon>Felinae</taxon>
        <taxon>Lynx</taxon>
    </lineage>
</organism>
<keyword evidence="13" id="KW-1185">Reference proteome</keyword>
<proteinExistence type="inferred from homology"/>
<sequence>CGITPPQRAGLLQGLQAVAVLQWIFFWGSVCLAALIPAILGRAWILALLYLVWLSGDRDWPHAGGHCSAWVGNWAIWRHFQDGFPVLVRGTQEQCDGGMFPAEASNFCTDTSGFLGLFPGLWPHLLRLSGWFHLPRFRDYTMCSGLLSSDKASAAYLLSRPEGGQVAVLAAGGLLEALDPKASALTLRIRNQKGFVKAHGLGGGFWPRRAGGGGPVGGLPSFS</sequence>
<reference evidence="12" key="1">
    <citation type="submission" date="2025-08" db="UniProtKB">
        <authorList>
            <consortium name="Ensembl"/>
        </authorList>
    </citation>
    <scope>IDENTIFICATION</scope>
</reference>
<accession>A0A667HN42</accession>
<evidence type="ECO:0000256" key="6">
    <source>
        <dbReference type="ARBA" id="ARBA00022824"/>
    </source>
</evidence>
<evidence type="ECO:0000256" key="11">
    <source>
        <dbReference type="SAM" id="Phobius"/>
    </source>
</evidence>
<dbReference type="Ensembl" id="ENSLCNT00005031445.1">
    <property type="protein sequence ID" value="ENSLCNP00005028148.1"/>
    <property type="gene ID" value="ENSLCNG00005018262.1"/>
</dbReference>
<evidence type="ECO:0000256" key="3">
    <source>
        <dbReference type="ARBA" id="ARBA00022516"/>
    </source>
</evidence>
<evidence type="ECO:0000256" key="5">
    <source>
        <dbReference type="ARBA" id="ARBA00022692"/>
    </source>
</evidence>
<evidence type="ECO:0000256" key="10">
    <source>
        <dbReference type="ARBA" id="ARBA00023315"/>
    </source>
</evidence>
<evidence type="ECO:0000256" key="2">
    <source>
        <dbReference type="ARBA" id="ARBA00005420"/>
    </source>
</evidence>
<keyword evidence="10" id="KW-0012">Acyltransferase</keyword>
<name>A0A667HN42_LYNCA</name>
<keyword evidence="9 11" id="KW-0472">Membrane</keyword>
<feature type="transmembrane region" description="Helical" evidence="11">
    <location>
        <begin position="24"/>
        <end position="53"/>
    </location>
</feature>
<evidence type="ECO:0000256" key="4">
    <source>
        <dbReference type="ARBA" id="ARBA00022679"/>
    </source>
</evidence>
<reference evidence="12" key="2">
    <citation type="submission" date="2025-09" db="UniProtKB">
        <authorList>
            <consortium name="Ensembl"/>
        </authorList>
    </citation>
    <scope>IDENTIFICATION</scope>
</reference>
<keyword evidence="8" id="KW-0443">Lipid metabolism</keyword>
<evidence type="ECO:0000256" key="9">
    <source>
        <dbReference type="ARBA" id="ARBA00023136"/>
    </source>
</evidence>
<dbReference type="Pfam" id="PF03982">
    <property type="entry name" value="DAGAT"/>
    <property type="match status" value="1"/>
</dbReference>
<comment type="subcellular location">
    <subcellularLocation>
        <location evidence="1">Endoplasmic reticulum membrane</location>
        <topology evidence="1">Multi-pass membrane protein</topology>
    </subcellularLocation>
</comment>
<comment type="similarity">
    <text evidence="2">Belongs to the diacylglycerol acyltransferase family.</text>
</comment>
<dbReference type="GO" id="GO:0019432">
    <property type="term" value="P:triglyceride biosynthetic process"/>
    <property type="evidence" value="ECO:0007669"/>
    <property type="project" value="TreeGrafter"/>
</dbReference>
<keyword evidence="4" id="KW-0808">Transferase</keyword>
<keyword evidence="5 11" id="KW-0812">Transmembrane</keyword>
<dbReference type="PANTHER" id="PTHR12317:SF78">
    <property type="entry name" value="ACYLTRANSFERASE"/>
    <property type="match status" value="1"/>
</dbReference>
<dbReference type="GO" id="GO:0005789">
    <property type="term" value="C:endoplasmic reticulum membrane"/>
    <property type="evidence" value="ECO:0007669"/>
    <property type="project" value="UniProtKB-SubCell"/>
</dbReference>
<evidence type="ECO:0000256" key="7">
    <source>
        <dbReference type="ARBA" id="ARBA00022989"/>
    </source>
</evidence>
<evidence type="ECO:0000313" key="12">
    <source>
        <dbReference type="Ensembl" id="ENSLCNP00005028148.1"/>
    </source>
</evidence>
<evidence type="ECO:0000256" key="1">
    <source>
        <dbReference type="ARBA" id="ARBA00004477"/>
    </source>
</evidence>
<dbReference type="AlphaFoldDB" id="A0A667HN42"/>
<evidence type="ECO:0000256" key="8">
    <source>
        <dbReference type="ARBA" id="ARBA00023098"/>
    </source>
</evidence>
<dbReference type="GO" id="GO:0004144">
    <property type="term" value="F:diacylglycerol O-acyltransferase activity"/>
    <property type="evidence" value="ECO:0007669"/>
    <property type="project" value="TreeGrafter"/>
</dbReference>
<keyword evidence="7 11" id="KW-1133">Transmembrane helix</keyword>
<dbReference type="PANTHER" id="PTHR12317">
    <property type="entry name" value="DIACYLGLYCEROL O-ACYLTRANSFERASE"/>
    <property type="match status" value="1"/>
</dbReference>
<protein>
    <submittedName>
        <fullName evidence="12">Uncharacterized protein</fullName>
    </submittedName>
</protein>
<dbReference type="InterPro" id="IPR007130">
    <property type="entry name" value="DAGAT"/>
</dbReference>